<evidence type="ECO:0000256" key="2">
    <source>
        <dbReference type="ARBA" id="ARBA00011900"/>
    </source>
</evidence>
<reference evidence="8" key="1">
    <citation type="submission" date="2014-08" db="EMBL/GenBank/DDBJ databases">
        <authorList>
            <person name="Edwards T."/>
        </authorList>
    </citation>
    <scope>NUCLEOTIDE SEQUENCE [LARGE SCALE GENOMIC DNA]</scope>
</reference>
<dbReference type="InterPro" id="IPR023095">
    <property type="entry name" value="Ade_MeTrfase_dom_2"/>
</dbReference>
<evidence type="ECO:0000256" key="6">
    <source>
        <dbReference type="ARBA" id="ARBA00047942"/>
    </source>
</evidence>
<dbReference type="GO" id="GO:1904047">
    <property type="term" value="F:S-adenosyl-L-methionine binding"/>
    <property type="evidence" value="ECO:0007669"/>
    <property type="project" value="TreeGrafter"/>
</dbReference>
<evidence type="ECO:0000313" key="7">
    <source>
        <dbReference type="EMBL" id="AIR93477.1"/>
    </source>
</evidence>
<keyword evidence="4" id="KW-0808">Transferase</keyword>
<keyword evidence="3 7" id="KW-0489">Methyltransferase</keyword>
<dbReference type="GO" id="GO:0009007">
    <property type="term" value="F:site-specific DNA-methyltransferase (adenine-specific) activity"/>
    <property type="evidence" value="ECO:0007669"/>
    <property type="project" value="UniProtKB-EC"/>
</dbReference>
<dbReference type="GeneID" id="26640196"/>
<dbReference type="GO" id="GO:0043565">
    <property type="term" value="F:sequence-specific DNA binding"/>
    <property type="evidence" value="ECO:0007669"/>
    <property type="project" value="TreeGrafter"/>
</dbReference>
<dbReference type="GO" id="GO:0032259">
    <property type="term" value="P:methylation"/>
    <property type="evidence" value="ECO:0007669"/>
    <property type="project" value="UniProtKB-KW"/>
</dbReference>
<evidence type="ECO:0000256" key="1">
    <source>
        <dbReference type="ARBA" id="ARBA00006594"/>
    </source>
</evidence>
<evidence type="ECO:0000313" key="8">
    <source>
        <dbReference type="Proteomes" id="UP000207741"/>
    </source>
</evidence>
<dbReference type="KEGG" id="vg:26640196"/>
<sequence>MSSKSLKTPLRYPGGKSRACAKMESFFPDLLDYENYCEPFLGGGSVAIYVTKKFPHLKVWVNDLYEPLVNFWECLQLAGDIMQERLVKLKEDNPNPEKAKELFLQSKKIVSEGPHVARAVAFYIVNKCSFSGLTENSSFSKQASDSNFSMRGIEKLSEYMKIIKHWKITNLSYEELLDVQDSFTYLDPPYEIKDNLYGTKGKLHKHFDHDKFAKDCSDLSSNAVLSYNSDQLIKDRFKDWNYGEFDLTYTMRSVGSYMRDQKDRKELVLFNYDL</sequence>
<dbReference type="Gene3D" id="3.40.50.150">
    <property type="entry name" value="Vaccinia Virus protein VP39"/>
    <property type="match status" value="1"/>
</dbReference>
<dbReference type="EC" id="2.1.1.72" evidence="2"/>
<evidence type="ECO:0000256" key="4">
    <source>
        <dbReference type="ARBA" id="ARBA00022679"/>
    </source>
</evidence>
<organism evidence="7 8">
    <name type="scientific">Prochlorococcus phage P-TIM68</name>
    <dbReference type="NCBI Taxonomy" id="1542477"/>
    <lineage>
        <taxon>Viruses</taxon>
        <taxon>Duplodnaviria</taxon>
        <taxon>Heunggongvirae</taxon>
        <taxon>Uroviricota</taxon>
        <taxon>Caudoviricetes</taxon>
        <taxon>Pantevenvirales</taxon>
        <taxon>Kyanoviridae</taxon>
        <taxon>Haifavirus</taxon>
        <taxon>Haifavirus tim68</taxon>
    </lineage>
</organism>
<keyword evidence="8" id="KW-1185">Reference proteome</keyword>
<dbReference type="EMBL" id="KM359505">
    <property type="protein sequence ID" value="AIR93477.1"/>
    <property type="molecule type" value="Genomic_DNA"/>
</dbReference>
<dbReference type="Gene3D" id="1.10.1020.10">
    <property type="entry name" value="Adenine-specific Methyltransferase, Domain 2"/>
    <property type="match status" value="1"/>
</dbReference>
<dbReference type="GO" id="GO:0009307">
    <property type="term" value="P:DNA restriction-modification system"/>
    <property type="evidence" value="ECO:0007669"/>
    <property type="project" value="InterPro"/>
</dbReference>
<dbReference type="GO" id="GO:0006298">
    <property type="term" value="P:mismatch repair"/>
    <property type="evidence" value="ECO:0007669"/>
    <property type="project" value="TreeGrafter"/>
</dbReference>
<dbReference type="Proteomes" id="UP000207741">
    <property type="component" value="Segment"/>
</dbReference>
<dbReference type="PANTHER" id="PTHR30481">
    <property type="entry name" value="DNA ADENINE METHYLASE"/>
    <property type="match status" value="1"/>
</dbReference>
<dbReference type="OrthoDB" id="8399at10239"/>
<dbReference type="PANTHER" id="PTHR30481:SF2">
    <property type="entry name" value="SITE-SPECIFIC DNA-METHYLTRANSFERASE (ADENINE-SPECIFIC)"/>
    <property type="match status" value="1"/>
</dbReference>
<comment type="similarity">
    <text evidence="1">Belongs to the N(4)/N(6)-methyltransferase family.</text>
</comment>
<dbReference type="Pfam" id="PF02086">
    <property type="entry name" value="MethyltransfD12"/>
    <property type="match status" value="1"/>
</dbReference>
<dbReference type="InterPro" id="IPR029063">
    <property type="entry name" value="SAM-dependent_MTases_sf"/>
</dbReference>
<name>A0A0K0KVX7_9CAUD</name>
<dbReference type="RefSeq" id="YP_009213652.1">
    <property type="nucleotide sequence ID" value="NC_028955.1"/>
</dbReference>
<protein>
    <recommendedName>
        <fullName evidence="2">site-specific DNA-methyltransferase (adenine-specific)</fullName>
        <ecNumber evidence="2">2.1.1.72</ecNumber>
    </recommendedName>
</protein>
<comment type="catalytic activity">
    <reaction evidence="6">
        <text>a 2'-deoxyadenosine in DNA + S-adenosyl-L-methionine = an N(6)-methyl-2'-deoxyadenosine in DNA + S-adenosyl-L-homocysteine + H(+)</text>
        <dbReference type="Rhea" id="RHEA:15197"/>
        <dbReference type="Rhea" id="RHEA-COMP:12418"/>
        <dbReference type="Rhea" id="RHEA-COMP:12419"/>
        <dbReference type="ChEBI" id="CHEBI:15378"/>
        <dbReference type="ChEBI" id="CHEBI:57856"/>
        <dbReference type="ChEBI" id="CHEBI:59789"/>
        <dbReference type="ChEBI" id="CHEBI:90615"/>
        <dbReference type="ChEBI" id="CHEBI:90616"/>
        <dbReference type="EC" id="2.1.1.72"/>
    </reaction>
</comment>
<dbReference type="InterPro" id="IPR012327">
    <property type="entry name" value="MeTrfase_D12"/>
</dbReference>
<dbReference type="PRINTS" id="PR00505">
    <property type="entry name" value="D12N6MTFRASE"/>
</dbReference>
<proteinExistence type="inferred from homology"/>
<evidence type="ECO:0000256" key="5">
    <source>
        <dbReference type="ARBA" id="ARBA00022691"/>
    </source>
</evidence>
<evidence type="ECO:0000256" key="3">
    <source>
        <dbReference type="ARBA" id="ARBA00022603"/>
    </source>
</evidence>
<keyword evidence="5" id="KW-0949">S-adenosyl-L-methionine</keyword>
<dbReference type="SUPFAM" id="SSF53335">
    <property type="entry name" value="S-adenosyl-L-methionine-dependent methyltransferases"/>
    <property type="match status" value="1"/>
</dbReference>
<accession>A0A0K0KVX7</accession>